<dbReference type="InterPro" id="IPR036188">
    <property type="entry name" value="FAD/NAD-bd_sf"/>
</dbReference>
<dbReference type="PROSITE" id="PS51318">
    <property type="entry name" value="TAT"/>
    <property type="match status" value="1"/>
</dbReference>
<gene>
    <name evidence="6" type="primary">rebO</name>
    <name evidence="6" type="ORF">E5S67_01281</name>
</gene>
<evidence type="ECO:0000256" key="1">
    <source>
        <dbReference type="ARBA" id="ARBA00001974"/>
    </source>
</evidence>
<organism evidence="6 7">
    <name type="scientific">Microcoleus asticus IPMA8</name>
    <dbReference type="NCBI Taxonomy" id="2563858"/>
    <lineage>
        <taxon>Bacteria</taxon>
        <taxon>Bacillati</taxon>
        <taxon>Cyanobacteriota</taxon>
        <taxon>Cyanophyceae</taxon>
        <taxon>Oscillatoriophycideae</taxon>
        <taxon>Oscillatoriales</taxon>
        <taxon>Microcoleaceae</taxon>
        <taxon>Microcoleus</taxon>
        <taxon>Microcoleus asticus</taxon>
    </lineage>
</organism>
<evidence type="ECO:0000256" key="4">
    <source>
        <dbReference type="SAM" id="MobiDB-lite"/>
    </source>
</evidence>
<sequence length="567" mass="61639">MAKSTLMAMLRRAATIAQKSRETGIPADELLGMLTDRTLNSPISRRRLLHGGLAAAGAVAAATFTREGGGAFAQQGGRSPILVVGAGIAGLTAAYRLRQAGVRADIIEATNRVGGRIRTIPKAAGTLIPAELGGEYIDTGHTNLISLATELGLRAIDLAQVQSGLVKDTFFFQRRRFSLEQLIADFAPLATKINEDVEAIGDNISYQDFTETAERLDNLSIAEYLDQADTSTIVRQLLRIAYTVEYGRDPEEQSALNLLFLIGSEAGSLELYGNSDERYQIDGGNSQIINSLAGQLSGSLEAGTVLEAITLLPDGRYRVSLRSGQSAFERTYERVLLTLPFSTLRDVRINVPLPQPKRRAIEQLGYGTNSRLITGYRSRIWRELYRSTASVYTDLEFQTTSEATPFAPTPNGLISTLTGGKLGLSIGAGTPEDQAQRFLNQFEIVFPGVRNLRSGKAVRAYWPGERFFKGSYACYLVGQWTQMYGVEGERVGNLFFAGEHTSLENQGYMEGGCETGQRAAVEILQDLGLIAPADALNARTASSLNSRRPSRKVPGARNLGNRKPSIR</sequence>
<dbReference type="Gene3D" id="1.10.405.10">
    <property type="entry name" value="Guanine Nucleotide Dissociation Inhibitor, domain 1"/>
    <property type="match status" value="1"/>
</dbReference>
<accession>A0ABX2CT39</accession>
<dbReference type="SUPFAM" id="SSF51905">
    <property type="entry name" value="FAD/NAD(P)-binding domain"/>
    <property type="match status" value="1"/>
</dbReference>
<evidence type="ECO:0000313" key="7">
    <source>
        <dbReference type="Proteomes" id="UP000702425"/>
    </source>
</evidence>
<evidence type="ECO:0000256" key="3">
    <source>
        <dbReference type="ARBA" id="ARBA00023002"/>
    </source>
</evidence>
<evidence type="ECO:0000259" key="5">
    <source>
        <dbReference type="Pfam" id="PF01593"/>
    </source>
</evidence>
<dbReference type="InterPro" id="IPR002937">
    <property type="entry name" value="Amino_oxidase"/>
</dbReference>
<dbReference type="RefSeq" id="WP_172186237.1">
    <property type="nucleotide sequence ID" value="NZ_CAWPPK010000068.1"/>
</dbReference>
<dbReference type="Gene3D" id="3.50.50.60">
    <property type="entry name" value="FAD/NAD(P)-binding domain"/>
    <property type="match status" value="1"/>
</dbReference>
<protein>
    <submittedName>
        <fullName evidence="6">Flavin-dependent L-tryptophan oxidase RebO</fullName>
        <ecNumber evidence="6">1.4.3.23</ecNumber>
    </submittedName>
</protein>
<dbReference type="EMBL" id="SRRZ01000016">
    <property type="protein sequence ID" value="NQE33562.1"/>
    <property type="molecule type" value="Genomic_DNA"/>
</dbReference>
<comment type="caution">
    <text evidence="6">The sequence shown here is derived from an EMBL/GenBank/DDBJ whole genome shotgun (WGS) entry which is preliminary data.</text>
</comment>
<dbReference type="SUPFAM" id="SSF54373">
    <property type="entry name" value="FAD-linked reductases, C-terminal domain"/>
    <property type="match status" value="1"/>
</dbReference>
<dbReference type="PANTHER" id="PTHR43563:SF1">
    <property type="entry name" value="AMINE OXIDASE [FLAVIN-CONTAINING] B"/>
    <property type="match status" value="1"/>
</dbReference>
<dbReference type="InterPro" id="IPR006311">
    <property type="entry name" value="TAT_signal"/>
</dbReference>
<keyword evidence="7" id="KW-1185">Reference proteome</keyword>
<evidence type="ECO:0000256" key="2">
    <source>
        <dbReference type="ARBA" id="ARBA00005995"/>
    </source>
</evidence>
<dbReference type="Pfam" id="PF01593">
    <property type="entry name" value="Amino_oxidase"/>
    <property type="match status" value="1"/>
</dbReference>
<feature type="domain" description="Amine oxidase" evidence="5">
    <location>
        <begin position="88"/>
        <end position="524"/>
    </location>
</feature>
<dbReference type="EC" id="1.4.3.23" evidence="6"/>
<proteinExistence type="inferred from homology"/>
<dbReference type="InterPro" id="IPR001613">
    <property type="entry name" value="Flavin_amine_oxidase"/>
</dbReference>
<dbReference type="PRINTS" id="PR00757">
    <property type="entry name" value="AMINEOXDASEF"/>
</dbReference>
<reference evidence="6 7" key="1">
    <citation type="journal article" date="2020" name="Sci. Rep.">
        <title>A novel cyanobacterial geosmin producer, revising GeoA distribution and dispersion patterns in Bacteria.</title>
        <authorList>
            <person name="Churro C."/>
            <person name="Semedo-Aguiar A.P."/>
            <person name="Silva A.D."/>
            <person name="Pereira-Leal J.B."/>
            <person name="Leite R.B."/>
        </authorList>
    </citation>
    <scope>NUCLEOTIDE SEQUENCE [LARGE SCALE GENOMIC DNA]</scope>
    <source>
        <strain evidence="6 7">IPMA8</strain>
    </source>
</reference>
<feature type="region of interest" description="Disordered" evidence="4">
    <location>
        <begin position="540"/>
        <end position="567"/>
    </location>
</feature>
<dbReference type="PANTHER" id="PTHR43563">
    <property type="entry name" value="AMINE OXIDASE"/>
    <property type="match status" value="1"/>
</dbReference>
<dbReference type="GO" id="GO:0016491">
    <property type="term" value="F:oxidoreductase activity"/>
    <property type="evidence" value="ECO:0007669"/>
    <property type="project" value="UniProtKB-KW"/>
</dbReference>
<evidence type="ECO:0000313" key="6">
    <source>
        <dbReference type="EMBL" id="NQE33562.1"/>
    </source>
</evidence>
<comment type="similarity">
    <text evidence="2">Belongs to the flavin monoamine oxidase family.</text>
</comment>
<name>A0ABX2CT39_9CYAN</name>
<dbReference type="Proteomes" id="UP000702425">
    <property type="component" value="Unassembled WGS sequence"/>
</dbReference>
<dbReference type="InterPro" id="IPR050703">
    <property type="entry name" value="Flavin_MAO"/>
</dbReference>
<comment type="cofactor">
    <cofactor evidence="1">
        <name>FAD</name>
        <dbReference type="ChEBI" id="CHEBI:57692"/>
    </cofactor>
</comment>
<keyword evidence="3 6" id="KW-0560">Oxidoreductase</keyword>
<dbReference type="Gene3D" id="3.90.660.10">
    <property type="match status" value="1"/>
</dbReference>